<dbReference type="AlphaFoldDB" id="A0A4R3I1L4"/>
<comment type="catalytic activity">
    <reaction evidence="7">
        <text>adenosine + H2O + H(+) = inosine + NH4(+)</text>
        <dbReference type="Rhea" id="RHEA:24408"/>
        <dbReference type="ChEBI" id="CHEBI:15377"/>
        <dbReference type="ChEBI" id="CHEBI:15378"/>
        <dbReference type="ChEBI" id="CHEBI:16335"/>
        <dbReference type="ChEBI" id="CHEBI:17596"/>
        <dbReference type="ChEBI" id="CHEBI:28938"/>
        <dbReference type="EC" id="3.5.4.4"/>
    </reaction>
    <physiologicalReaction direction="left-to-right" evidence="7">
        <dbReference type="Rhea" id="RHEA:24409"/>
    </physiologicalReaction>
</comment>
<evidence type="ECO:0000313" key="11">
    <source>
        <dbReference type="EMBL" id="TCS39094.1"/>
    </source>
</evidence>
<evidence type="ECO:0000256" key="4">
    <source>
        <dbReference type="ARBA" id="ARBA00022723"/>
    </source>
</evidence>
<keyword evidence="6" id="KW-0862">Zinc</keyword>
<dbReference type="InterPro" id="IPR003730">
    <property type="entry name" value="Cu_polyphenol_OxRdtase"/>
</dbReference>
<dbReference type="PANTHER" id="PTHR30616:SF2">
    <property type="entry name" value="PURINE NUCLEOSIDE PHOSPHORYLASE LACC1"/>
    <property type="match status" value="1"/>
</dbReference>
<dbReference type="GO" id="GO:0005507">
    <property type="term" value="F:copper ion binding"/>
    <property type="evidence" value="ECO:0007669"/>
    <property type="project" value="TreeGrafter"/>
</dbReference>
<gene>
    <name evidence="11" type="ORF">EDC30_10144</name>
</gene>
<sequence length="264" mass="27691">MSVPGVFIPEWPGLPANVGVLSTLRTGGVSRQPYDDGSGGGGFNLGTHVGDDLDTVSQNRARLRALLPAEPAWLNQVHGTDVLDSARIQASPRANAAQSDAPRADASIASTPGVICTIMTADCLPVLFADVEGRVVGAAHAGWRGLAAGVLANTIAAMRAAGAGEILAWLGPAIGPASFEVGEEVRQAFVAVDARADTAFVPNLKVPGKHLADIYHLARLALQRQGVERISGGSFCTVTERERFYSYRRDGVTGRMASLIWLRA</sequence>
<comment type="catalytic activity">
    <reaction evidence="9">
        <text>S-methyl-5'-thioadenosine + phosphate = 5-(methylsulfanyl)-alpha-D-ribose 1-phosphate + adenine</text>
        <dbReference type="Rhea" id="RHEA:11852"/>
        <dbReference type="ChEBI" id="CHEBI:16708"/>
        <dbReference type="ChEBI" id="CHEBI:17509"/>
        <dbReference type="ChEBI" id="CHEBI:43474"/>
        <dbReference type="ChEBI" id="CHEBI:58533"/>
        <dbReference type="EC" id="2.4.2.28"/>
    </reaction>
    <physiologicalReaction direction="left-to-right" evidence="9">
        <dbReference type="Rhea" id="RHEA:11853"/>
    </physiologicalReaction>
</comment>
<dbReference type="GO" id="GO:0017061">
    <property type="term" value="F:S-methyl-5-thioadenosine phosphorylase activity"/>
    <property type="evidence" value="ECO:0007669"/>
    <property type="project" value="UniProtKB-EC"/>
</dbReference>
<comment type="similarity">
    <text evidence="2 10">Belongs to the purine nucleoside phosphorylase YfiH/LACC1 family.</text>
</comment>
<dbReference type="RefSeq" id="WP_243656627.1">
    <property type="nucleotide sequence ID" value="NZ_SLZQ01000001.1"/>
</dbReference>
<dbReference type="SUPFAM" id="SSF64438">
    <property type="entry name" value="CNF1/YfiH-like putative cysteine hydrolases"/>
    <property type="match status" value="1"/>
</dbReference>
<evidence type="ECO:0000256" key="2">
    <source>
        <dbReference type="ARBA" id="ARBA00007353"/>
    </source>
</evidence>
<proteinExistence type="inferred from homology"/>
<evidence type="ECO:0000256" key="9">
    <source>
        <dbReference type="ARBA" id="ARBA00049893"/>
    </source>
</evidence>
<evidence type="ECO:0000313" key="12">
    <source>
        <dbReference type="Proteomes" id="UP000295382"/>
    </source>
</evidence>
<dbReference type="NCBIfam" id="TIGR00726">
    <property type="entry name" value="peptidoglycan editing factor PgeF"/>
    <property type="match status" value="1"/>
</dbReference>
<keyword evidence="4" id="KW-0479">Metal-binding</keyword>
<dbReference type="EMBL" id="SLZQ01000001">
    <property type="protein sequence ID" value="TCS39094.1"/>
    <property type="molecule type" value="Genomic_DNA"/>
</dbReference>
<dbReference type="InterPro" id="IPR038371">
    <property type="entry name" value="Cu_polyphenol_OxRdtase_sf"/>
</dbReference>
<dbReference type="GO" id="GO:0016787">
    <property type="term" value="F:hydrolase activity"/>
    <property type="evidence" value="ECO:0007669"/>
    <property type="project" value="UniProtKB-KW"/>
</dbReference>
<reference evidence="11 12" key="1">
    <citation type="submission" date="2019-03" db="EMBL/GenBank/DDBJ databases">
        <title>Genomic Encyclopedia of Type Strains, Phase IV (KMG-IV): sequencing the most valuable type-strain genomes for metagenomic binning, comparative biology and taxonomic classification.</title>
        <authorList>
            <person name="Goeker M."/>
        </authorList>
    </citation>
    <scope>NUCLEOTIDE SEQUENCE [LARGE SCALE GENOMIC DNA]</scope>
    <source>
        <strain evidence="11 12">DSM 7445</strain>
    </source>
</reference>
<evidence type="ECO:0000256" key="3">
    <source>
        <dbReference type="ARBA" id="ARBA00022679"/>
    </source>
</evidence>
<keyword evidence="12" id="KW-1185">Reference proteome</keyword>
<evidence type="ECO:0000256" key="1">
    <source>
        <dbReference type="ARBA" id="ARBA00000553"/>
    </source>
</evidence>
<dbReference type="Gene3D" id="3.60.140.10">
    <property type="entry name" value="CNF1/YfiH-like putative cysteine hydrolases"/>
    <property type="match status" value="1"/>
</dbReference>
<comment type="caution">
    <text evidence="11">The sequence shown here is derived from an EMBL/GenBank/DDBJ whole genome shotgun (WGS) entry which is preliminary data.</text>
</comment>
<dbReference type="Pfam" id="PF02578">
    <property type="entry name" value="Cu-oxidase_4"/>
    <property type="match status" value="1"/>
</dbReference>
<dbReference type="Proteomes" id="UP000295382">
    <property type="component" value="Unassembled WGS sequence"/>
</dbReference>
<keyword evidence="3" id="KW-0808">Transferase</keyword>
<evidence type="ECO:0000256" key="5">
    <source>
        <dbReference type="ARBA" id="ARBA00022801"/>
    </source>
</evidence>
<protein>
    <recommendedName>
        <fullName evidence="10">Purine nucleoside phosphorylase</fullName>
    </recommendedName>
</protein>
<comment type="catalytic activity">
    <reaction evidence="8">
        <text>adenosine + phosphate = alpha-D-ribose 1-phosphate + adenine</text>
        <dbReference type="Rhea" id="RHEA:27642"/>
        <dbReference type="ChEBI" id="CHEBI:16335"/>
        <dbReference type="ChEBI" id="CHEBI:16708"/>
        <dbReference type="ChEBI" id="CHEBI:43474"/>
        <dbReference type="ChEBI" id="CHEBI:57720"/>
        <dbReference type="EC" id="2.4.2.1"/>
    </reaction>
    <physiologicalReaction direction="left-to-right" evidence="8">
        <dbReference type="Rhea" id="RHEA:27643"/>
    </physiologicalReaction>
</comment>
<name>A0A4R3I1L4_PAULE</name>
<dbReference type="PANTHER" id="PTHR30616">
    <property type="entry name" value="UNCHARACTERIZED PROTEIN YFIH"/>
    <property type="match status" value="1"/>
</dbReference>
<evidence type="ECO:0000256" key="6">
    <source>
        <dbReference type="ARBA" id="ARBA00022833"/>
    </source>
</evidence>
<evidence type="ECO:0000256" key="10">
    <source>
        <dbReference type="RuleBase" id="RU361274"/>
    </source>
</evidence>
<evidence type="ECO:0000256" key="7">
    <source>
        <dbReference type="ARBA" id="ARBA00047989"/>
    </source>
</evidence>
<organism evidence="11 12">
    <name type="scientific">Paucimonas lemoignei</name>
    <name type="common">Pseudomonas lemoignei</name>
    <dbReference type="NCBI Taxonomy" id="29443"/>
    <lineage>
        <taxon>Bacteria</taxon>
        <taxon>Pseudomonadati</taxon>
        <taxon>Pseudomonadota</taxon>
        <taxon>Betaproteobacteria</taxon>
        <taxon>Burkholderiales</taxon>
        <taxon>Burkholderiaceae</taxon>
        <taxon>Paucimonas</taxon>
    </lineage>
</organism>
<dbReference type="CDD" id="cd16833">
    <property type="entry name" value="YfiH"/>
    <property type="match status" value="1"/>
</dbReference>
<accession>A0A4R3I1L4</accession>
<comment type="catalytic activity">
    <reaction evidence="1">
        <text>inosine + phosphate = alpha-D-ribose 1-phosphate + hypoxanthine</text>
        <dbReference type="Rhea" id="RHEA:27646"/>
        <dbReference type="ChEBI" id="CHEBI:17368"/>
        <dbReference type="ChEBI" id="CHEBI:17596"/>
        <dbReference type="ChEBI" id="CHEBI:43474"/>
        <dbReference type="ChEBI" id="CHEBI:57720"/>
        <dbReference type="EC" id="2.4.2.1"/>
    </reaction>
    <physiologicalReaction direction="left-to-right" evidence="1">
        <dbReference type="Rhea" id="RHEA:27647"/>
    </physiologicalReaction>
</comment>
<keyword evidence="5" id="KW-0378">Hydrolase</keyword>
<evidence type="ECO:0000256" key="8">
    <source>
        <dbReference type="ARBA" id="ARBA00048968"/>
    </source>
</evidence>
<dbReference type="InterPro" id="IPR011324">
    <property type="entry name" value="Cytotoxic_necrot_fac-like_cat"/>
</dbReference>